<protein>
    <recommendedName>
        <fullName evidence="3">DUF834 domain-containing protein</fullName>
    </recommendedName>
</protein>
<dbReference type="OMA" id="FNSVHAL"/>
<proteinExistence type="predicted"/>
<dbReference type="HOGENOM" id="CLU_150922_0_0_1"/>
<evidence type="ECO:0008006" key="3">
    <source>
        <dbReference type="Google" id="ProtNLM"/>
    </source>
</evidence>
<evidence type="ECO:0000313" key="1">
    <source>
        <dbReference type="EnsemblPlants" id="ORUFI03G26370.1"/>
    </source>
</evidence>
<evidence type="ECO:0000313" key="2">
    <source>
        <dbReference type="Proteomes" id="UP000008022"/>
    </source>
</evidence>
<name>A0A0E0NY19_ORYRU</name>
<dbReference type="Gramene" id="ORUFI03G26370.1">
    <property type="protein sequence ID" value="ORUFI03G26370.1"/>
    <property type="gene ID" value="ORUFI03G26370"/>
</dbReference>
<accession>A0A0E0NY19</accession>
<dbReference type="Proteomes" id="UP000008022">
    <property type="component" value="Unassembled WGS sequence"/>
</dbReference>
<keyword evidence="2" id="KW-1185">Reference proteome</keyword>
<dbReference type="EnsemblPlants" id="ORUFI03G26370.1">
    <property type="protein sequence ID" value="ORUFI03G26370.1"/>
    <property type="gene ID" value="ORUFI03G26370"/>
</dbReference>
<reference evidence="2" key="1">
    <citation type="submission" date="2013-06" db="EMBL/GenBank/DDBJ databases">
        <authorList>
            <person name="Zhao Q."/>
        </authorList>
    </citation>
    <scope>NUCLEOTIDE SEQUENCE</scope>
    <source>
        <strain evidence="2">cv. W1943</strain>
    </source>
</reference>
<dbReference type="AlphaFoldDB" id="A0A0E0NY19"/>
<organism evidence="1 2">
    <name type="scientific">Oryza rufipogon</name>
    <name type="common">Brownbeard rice</name>
    <name type="synonym">Asian wild rice</name>
    <dbReference type="NCBI Taxonomy" id="4529"/>
    <lineage>
        <taxon>Eukaryota</taxon>
        <taxon>Viridiplantae</taxon>
        <taxon>Streptophyta</taxon>
        <taxon>Embryophyta</taxon>
        <taxon>Tracheophyta</taxon>
        <taxon>Spermatophyta</taxon>
        <taxon>Magnoliopsida</taxon>
        <taxon>Liliopsida</taxon>
        <taxon>Poales</taxon>
        <taxon>Poaceae</taxon>
        <taxon>BOP clade</taxon>
        <taxon>Oryzoideae</taxon>
        <taxon>Oryzeae</taxon>
        <taxon>Oryzinae</taxon>
        <taxon>Oryza</taxon>
    </lineage>
</organism>
<reference evidence="1" key="2">
    <citation type="submission" date="2015-06" db="UniProtKB">
        <authorList>
            <consortium name="EnsemblPlants"/>
        </authorList>
    </citation>
    <scope>IDENTIFICATION</scope>
</reference>
<sequence length="143" mass="14973">MAERRGRNTTAVAAVGESVIAARGQHGWCLEVGVGDGRDVGPTDSVGGQRGDGREASVVAAGKPVMVGMEHRHAEVGQQGGRFNSVHALSKDDGWWSDGVIASDDRGWAVGENLARPCWTVNDDIPSVVLRPSGGVVELSLFL</sequence>